<accession>Q8KEK7</accession>
<dbReference type="KEGG" id="cte:CT0681"/>
<evidence type="ECO:0000313" key="2">
    <source>
        <dbReference type="Proteomes" id="UP000001007"/>
    </source>
</evidence>
<protein>
    <submittedName>
        <fullName evidence="1">Uncharacterized protein</fullName>
    </submittedName>
</protein>
<keyword evidence="2" id="KW-1185">Reference proteome</keyword>
<dbReference type="eggNOG" id="ENOG5031PG6">
    <property type="taxonomic scope" value="Bacteria"/>
</dbReference>
<dbReference type="AlphaFoldDB" id="Q8KEK7"/>
<dbReference type="STRING" id="194439.CT0681"/>
<dbReference type="HOGENOM" id="CLU_076877_0_0_10"/>
<dbReference type="EnsemblBacteria" id="AAM71919">
    <property type="protein sequence ID" value="AAM71919"/>
    <property type="gene ID" value="CT0681"/>
</dbReference>
<sequence length="328" mass="36968">MCRLISTPRKMARRVQFRISQEVSIMAKDYLSIASEIKELEDLLAAIPEDNVIERLSLESRLESARAALTVLPQQIAPKARLTFRGRPVFGSHGIAADFGSKAAGAFSDAFAAVCAGLSEGLRYMGPIPNRDENQLLITGTAIGSFGFEFELPAPDPSLFPPETEKTQEAMVKIEELFRLSAEGTDDEIAEVIEEVHPRAIKKVYEFLELLVQQEAYCGLEFADRFFRFADYKQIKASCERLKSDNIQEREETYRGEFQGVLPTARTFEFQVMDQKGPIKGKIDLTIADPDVLNREWLHKPVTVKFNVMQVGQGRPRFTLMTLDDLRP</sequence>
<dbReference type="OrthoDB" id="1254580at2"/>
<dbReference type="EMBL" id="AE006470">
    <property type="protein sequence ID" value="AAM71919.1"/>
    <property type="molecule type" value="Genomic_DNA"/>
</dbReference>
<name>Q8KEK7_CHLTE</name>
<evidence type="ECO:0000313" key="1">
    <source>
        <dbReference type="EMBL" id="AAM71919.1"/>
    </source>
</evidence>
<dbReference type="Proteomes" id="UP000001007">
    <property type="component" value="Chromosome"/>
</dbReference>
<reference evidence="1 2" key="1">
    <citation type="journal article" date="2002" name="Proc. Natl. Acad. Sci. U.S.A.">
        <title>The complete genome sequence of Chlorobium tepidum TLS, a photosynthetic, anaerobic, green-sulfur bacterium.</title>
        <authorList>
            <person name="Eisen J.A."/>
            <person name="Nelson K.E."/>
            <person name="Paulsen I.T."/>
            <person name="Heidelberg J.F."/>
            <person name="Wu M."/>
            <person name="Dodson R.J."/>
            <person name="Deboy R."/>
            <person name="Gwinn M.L."/>
            <person name="Nelson W.C."/>
            <person name="Haft D.H."/>
            <person name="Hickey E.K."/>
            <person name="Peterson J.D."/>
            <person name="Durkin A.S."/>
            <person name="Kolonay J.L."/>
            <person name="Yang F."/>
            <person name="Holt I."/>
            <person name="Umayam L.A."/>
            <person name="Mason T."/>
            <person name="Brenner M."/>
            <person name="Shea T.P."/>
            <person name="Parksey D."/>
            <person name="Nierman W.C."/>
            <person name="Feldblyum T.V."/>
            <person name="Hansen C.L."/>
            <person name="Craven M.B."/>
            <person name="Radune D."/>
            <person name="Vamathevan J."/>
            <person name="Khouri H."/>
            <person name="White O."/>
            <person name="Gruber T.M."/>
            <person name="Ketchum K.A."/>
            <person name="Venter J.C."/>
            <person name="Tettelin H."/>
            <person name="Bryant D.A."/>
            <person name="Fraser C.M."/>
        </authorList>
    </citation>
    <scope>NUCLEOTIDE SEQUENCE [LARGE SCALE GENOMIC DNA]</scope>
    <source>
        <strain evidence="2">ATCC 49652 / DSM 12025 / NBRC 103806 / TLS</strain>
    </source>
</reference>
<organism evidence="1 2">
    <name type="scientific">Chlorobaculum tepidum (strain ATCC 49652 / DSM 12025 / NBRC 103806 / TLS)</name>
    <name type="common">Chlorobium tepidum</name>
    <dbReference type="NCBI Taxonomy" id="194439"/>
    <lineage>
        <taxon>Bacteria</taxon>
        <taxon>Pseudomonadati</taxon>
        <taxon>Chlorobiota</taxon>
        <taxon>Chlorobiia</taxon>
        <taxon>Chlorobiales</taxon>
        <taxon>Chlorobiaceae</taxon>
        <taxon>Chlorobaculum</taxon>
    </lineage>
</organism>
<dbReference type="PATRIC" id="fig|194439.7.peg.630"/>
<gene>
    <name evidence="1" type="ordered locus">CT0681</name>
</gene>
<proteinExistence type="predicted"/>